<evidence type="ECO:0000256" key="1">
    <source>
        <dbReference type="SAM" id="SignalP"/>
    </source>
</evidence>
<protein>
    <submittedName>
        <fullName evidence="2">Uncharacterized protein</fullName>
    </submittedName>
</protein>
<evidence type="ECO:0000313" key="3">
    <source>
        <dbReference type="Proteomes" id="UP000799770"/>
    </source>
</evidence>
<keyword evidence="1" id="KW-0732">Signal</keyword>
<reference evidence="2" key="1">
    <citation type="journal article" date="2020" name="Stud. Mycol.">
        <title>101 Dothideomycetes genomes: a test case for predicting lifestyles and emergence of pathogens.</title>
        <authorList>
            <person name="Haridas S."/>
            <person name="Albert R."/>
            <person name="Binder M."/>
            <person name="Bloem J."/>
            <person name="Labutti K."/>
            <person name="Salamov A."/>
            <person name="Andreopoulos B."/>
            <person name="Baker S."/>
            <person name="Barry K."/>
            <person name="Bills G."/>
            <person name="Bluhm B."/>
            <person name="Cannon C."/>
            <person name="Castanera R."/>
            <person name="Culley D."/>
            <person name="Daum C."/>
            <person name="Ezra D."/>
            <person name="Gonzalez J."/>
            <person name="Henrissat B."/>
            <person name="Kuo A."/>
            <person name="Liang C."/>
            <person name="Lipzen A."/>
            <person name="Lutzoni F."/>
            <person name="Magnuson J."/>
            <person name="Mondo S."/>
            <person name="Nolan M."/>
            <person name="Ohm R."/>
            <person name="Pangilinan J."/>
            <person name="Park H.-J."/>
            <person name="Ramirez L."/>
            <person name="Alfaro M."/>
            <person name="Sun H."/>
            <person name="Tritt A."/>
            <person name="Yoshinaga Y."/>
            <person name="Zwiers L.-H."/>
            <person name="Turgeon B."/>
            <person name="Goodwin S."/>
            <person name="Spatafora J."/>
            <person name="Crous P."/>
            <person name="Grigoriev I."/>
        </authorList>
    </citation>
    <scope>NUCLEOTIDE SEQUENCE</scope>
    <source>
        <strain evidence="2">CBS 627.86</strain>
    </source>
</reference>
<keyword evidence="3" id="KW-1185">Reference proteome</keyword>
<evidence type="ECO:0000313" key="2">
    <source>
        <dbReference type="EMBL" id="KAF2108313.1"/>
    </source>
</evidence>
<sequence>MKLLLACLVAAVAAAPANTYKDSGVDIDVALKTEKVAAALRESSDSPPDSDPGAVMYCNEANYQDCIISNALDHCVGFPNTSPSSLLQWKGASCIWYTLDTCEELNGFPGYHLDSRATGFAWPVIDGVWNDKFRSVRCTVPKDGHIEARQDPSSLVARYDPSGSAGDLQLCTANNFVGCVKQNALNKCVTWPNRLHSLVQYPGAKCVFYKENNCRGTPWYTLETPDRLSYWEEIPVPYDDWYHAVQCQPLATKALDEKRDELEAHITSVASDEVGFTDVVPFGDITTEGNEDPGHLEVCLGSLNECYNVDSLNVCSVFPKSIFGIKQYKGAVCKYGTDKNCGGAGSVQLTSESQTRDWIPMYDYEGKFNSVGCHF</sequence>
<dbReference type="Proteomes" id="UP000799770">
    <property type="component" value="Unassembled WGS sequence"/>
</dbReference>
<name>A0A6A5YMY0_9PLEO</name>
<feature type="signal peptide" evidence="1">
    <location>
        <begin position="1"/>
        <end position="19"/>
    </location>
</feature>
<dbReference type="EMBL" id="ML977348">
    <property type="protein sequence ID" value="KAF2108313.1"/>
    <property type="molecule type" value="Genomic_DNA"/>
</dbReference>
<proteinExistence type="predicted"/>
<feature type="chain" id="PRO_5025524063" evidence="1">
    <location>
        <begin position="20"/>
        <end position="375"/>
    </location>
</feature>
<dbReference type="AlphaFoldDB" id="A0A6A5YMY0"/>
<gene>
    <name evidence="2" type="ORF">BDV96DRAFT_263212</name>
</gene>
<organism evidence="2 3">
    <name type="scientific">Lophiotrema nucula</name>
    <dbReference type="NCBI Taxonomy" id="690887"/>
    <lineage>
        <taxon>Eukaryota</taxon>
        <taxon>Fungi</taxon>
        <taxon>Dikarya</taxon>
        <taxon>Ascomycota</taxon>
        <taxon>Pezizomycotina</taxon>
        <taxon>Dothideomycetes</taxon>
        <taxon>Pleosporomycetidae</taxon>
        <taxon>Pleosporales</taxon>
        <taxon>Lophiotremataceae</taxon>
        <taxon>Lophiotrema</taxon>
    </lineage>
</organism>
<accession>A0A6A5YMY0</accession>